<protein>
    <submittedName>
        <fullName evidence="3">N-acetylmuramoyl-L-alanine amidase</fullName>
    </submittedName>
</protein>
<feature type="signal peptide" evidence="2">
    <location>
        <begin position="1"/>
        <end position="29"/>
    </location>
</feature>
<dbReference type="Gene3D" id="3.40.630.40">
    <property type="entry name" value="Zn-dependent exopeptidases"/>
    <property type="match status" value="1"/>
</dbReference>
<feature type="chain" id="PRO_5016943975" evidence="2">
    <location>
        <begin position="30"/>
        <end position="477"/>
    </location>
</feature>
<dbReference type="Proteomes" id="UP000253426">
    <property type="component" value="Unassembled WGS sequence"/>
</dbReference>
<dbReference type="EMBL" id="QNRR01000001">
    <property type="protein sequence ID" value="RBP47566.1"/>
    <property type="molecule type" value="Genomic_DNA"/>
</dbReference>
<comment type="caution">
    <text evidence="3">The sequence shown here is derived from an EMBL/GenBank/DDBJ whole genome shotgun (WGS) entry which is preliminary data.</text>
</comment>
<evidence type="ECO:0000256" key="2">
    <source>
        <dbReference type="SAM" id="SignalP"/>
    </source>
</evidence>
<dbReference type="OrthoDB" id="185065at2"/>
<feature type="region of interest" description="Disordered" evidence="1">
    <location>
        <begin position="28"/>
        <end position="83"/>
    </location>
</feature>
<name>A0A366HTF1_9BACT</name>
<keyword evidence="4" id="KW-1185">Reference proteome</keyword>
<sequence>MSFWNWRCLKPAIGTAVVALCGGAMPAQEAPAPAVPAVPPAAPASASPPPAPPPPPLTQEDSPPLLTVPTVPDKPLLSPLADKPDWNTLKAVAGTMTRTEFQQATASVYLDDSAQLPPWHIEGDSLMVETSPGQPPITIAFVREDALRSKPIRYWRTAQELPPLQKGDSPLKGLHIALDPGHIGGGYAQVEERWLSMRPGEAVMEGSLVLQVANLLKPRLEALGAVVTFVRSQEAPVTTQTPDSLRPVAKQVLLDSGISNPPDSYTNRYDERRIISVQWQAEKLFYRVSEIRARANRVNQELKPDLVLCLHLNAEAWGDPEKPAFVPQNHLHLLVNGCYSPAELRHEDIRFEMLQRLFSRVQESEIPMADTVAGAMAQATGLPAYVYTKNTARRVSGSPYVYARNLLANRTYQCPVLYFEPYVMNHEETYKRLLLGHYIGRTLLDGHLVSSPLEDYTRGVVRGLEEYYSANRKKEAP</sequence>
<dbReference type="AlphaFoldDB" id="A0A366HTF1"/>
<gene>
    <name evidence="3" type="ORF">DES53_101363</name>
</gene>
<organism evidence="3 4">
    <name type="scientific">Roseimicrobium gellanilyticum</name>
    <dbReference type="NCBI Taxonomy" id="748857"/>
    <lineage>
        <taxon>Bacteria</taxon>
        <taxon>Pseudomonadati</taxon>
        <taxon>Verrucomicrobiota</taxon>
        <taxon>Verrucomicrobiia</taxon>
        <taxon>Verrucomicrobiales</taxon>
        <taxon>Verrucomicrobiaceae</taxon>
        <taxon>Roseimicrobium</taxon>
    </lineage>
</organism>
<feature type="compositionally biased region" description="Pro residues" evidence="1">
    <location>
        <begin position="33"/>
        <end position="57"/>
    </location>
</feature>
<evidence type="ECO:0000313" key="4">
    <source>
        <dbReference type="Proteomes" id="UP000253426"/>
    </source>
</evidence>
<dbReference type="RefSeq" id="WP_113956492.1">
    <property type="nucleotide sequence ID" value="NZ_QNRR01000001.1"/>
</dbReference>
<evidence type="ECO:0000313" key="3">
    <source>
        <dbReference type="EMBL" id="RBP47566.1"/>
    </source>
</evidence>
<evidence type="ECO:0000256" key="1">
    <source>
        <dbReference type="SAM" id="MobiDB-lite"/>
    </source>
</evidence>
<reference evidence="3 4" key="1">
    <citation type="submission" date="2018-06" db="EMBL/GenBank/DDBJ databases">
        <title>Genomic Encyclopedia of Type Strains, Phase IV (KMG-IV): sequencing the most valuable type-strain genomes for metagenomic binning, comparative biology and taxonomic classification.</title>
        <authorList>
            <person name="Goeker M."/>
        </authorList>
    </citation>
    <scope>NUCLEOTIDE SEQUENCE [LARGE SCALE GENOMIC DNA]</scope>
    <source>
        <strain evidence="3 4">DSM 25532</strain>
    </source>
</reference>
<accession>A0A366HTF1</accession>
<proteinExistence type="predicted"/>
<keyword evidence="2" id="KW-0732">Signal</keyword>